<gene>
    <name evidence="1" type="primary">AVEN_180170_1</name>
    <name evidence="1" type="ORF">TNCT_292071</name>
</gene>
<dbReference type="AlphaFoldDB" id="A0A8X6FRP2"/>
<sequence length="195" mass="22493">MVSTIYNCFRFAEFSRNGLGQERFSIGDYKDETFRVAMWLKKQNQIFSSSEDEIGHFELKYTGFCPDMAHRIGQNYTDTTREVIRERPHLRGRLGSIRRHEAQNAGVTYRSGEGFECHYDAMPEYAQGYTGHVPTNLWTSCKREDQTYEDPRCPLKAYPLSCSEYGSSCADKRCDDEYSFCSRQSHGFGDNASIS</sequence>
<keyword evidence="2" id="KW-1185">Reference proteome</keyword>
<evidence type="ECO:0000313" key="1">
    <source>
        <dbReference type="EMBL" id="GFQ65683.1"/>
    </source>
</evidence>
<dbReference type="Proteomes" id="UP000887116">
    <property type="component" value="Unassembled WGS sequence"/>
</dbReference>
<comment type="caution">
    <text evidence="1">The sequence shown here is derived from an EMBL/GenBank/DDBJ whole genome shotgun (WGS) entry which is preliminary data.</text>
</comment>
<reference evidence="1" key="1">
    <citation type="submission" date="2020-07" db="EMBL/GenBank/DDBJ databases">
        <title>Multicomponent nature underlies the extraordinary mechanical properties of spider dragline silk.</title>
        <authorList>
            <person name="Kono N."/>
            <person name="Nakamura H."/>
            <person name="Mori M."/>
            <person name="Yoshida Y."/>
            <person name="Ohtoshi R."/>
            <person name="Malay A.D."/>
            <person name="Moran D.A.P."/>
            <person name="Tomita M."/>
            <person name="Numata K."/>
            <person name="Arakawa K."/>
        </authorList>
    </citation>
    <scope>NUCLEOTIDE SEQUENCE</scope>
</reference>
<dbReference type="EMBL" id="BMAO01010222">
    <property type="protein sequence ID" value="GFQ65683.1"/>
    <property type="molecule type" value="Genomic_DNA"/>
</dbReference>
<dbReference type="OrthoDB" id="6410420at2759"/>
<name>A0A8X6FRP2_TRICU</name>
<organism evidence="1 2">
    <name type="scientific">Trichonephila clavata</name>
    <name type="common">Joro spider</name>
    <name type="synonym">Nephila clavata</name>
    <dbReference type="NCBI Taxonomy" id="2740835"/>
    <lineage>
        <taxon>Eukaryota</taxon>
        <taxon>Metazoa</taxon>
        <taxon>Ecdysozoa</taxon>
        <taxon>Arthropoda</taxon>
        <taxon>Chelicerata</taxon>
        <taxon>Arachnida</taxon>
        <taxon>Araneae</taxon>
        <taxon>Araneomorphae</taxon>
        <taxon>Entelegynae</taxon>
        <taxon>Araneoidea</taxon>
        <taxon>Nephilidae</taxon>
        <taxon>Trichonephila</taxon>
    </lineage>
</organism>
<protein>
    <submittedName>
        <fullName evidence="1">Uncharacterized protein</fullName>
    </submittedName>
</protein>
<proteinExistence type="predicted"/>
<evidence type="ECO:0000313" key="2">
    <source>
        <dbReference type="Proteomes" id="UP000887116"/>
    </source>
</evidence>
<accession>A0A8X6FRP2</accession>